<dbReference type="PROSITE" id="PS00687">
    <property type="entry name" value="ALDEHYDE_DEHYDR_GLU"/>
    <property type="match status" value="1"/>
</dbReference>
<keyword evidence="4 9" id="KW-0520">NAD</keyword>
<feature type="active site" evidence="7">
    <location>
        <position position="345"/>
    </location>
</feature>
<comment type="pathway">
    <text evidence="1 9">Amino-acid degradation; L-proline degradation into L-glutamate; L-glutamate from L-proline: step 2/2.</text>
</comment>
<gene>
    <name evidence="12" type="primary">RvY_09609-1</name>
    <name evidence="12" type="synonym">RvY_09609.1</name>
    <name evidence="12" type="ORF">RvY_09609</name>
</gene>
<evidence type="ECO:0000313" key="13">
    <source>
        <dbReference type="Proteomes" id="UP000186922"/>
    </source>
</evidence>
<sequence>MMLAAKRAAKRLVDAQKQTAWRLGMSNRLVRRQIGLMQALEEVKEAIAPEAPKVNADLTHFKAENEPMFEYLKDSPERKRVQASLARLQSQMTEVPIVVGDQEKRTRDFRFQVKPFEHRNKLAKFYHASADIIQDAIAVSIEAQKEWEVTPLEERAKIFLRAADLVSNKYRADLLAATMLGQGKTVWQAEIDAAAELADFLRMNVQFALEMTRYQPISTTSAKNSMVYRGLEGFVAAVPPFNFTAIGGNLSAAPALMGNVVLWKPSDTAVLSNYIVFKIFQEAGLPPGVINFLPADGPTFGSAVTRSPHLGGINFTGSVSTFQWLWKKVADNLNTYKNFPRIVGEAGGKNFHLIHSSADIPHAVNNTIRSAFEYSGQKCSACSRAYVPDDIWPEFRKQLLEQHSKIKLGSPVEFDTFMSAVIDERSFERVKSYIEHAHNSKELKVIAGGKTDKSKGYFIEPTIVDVTTHAKDKIMKEEIFGPVLSIYVYPANDMEGVVKLVQTTTPFSLTGAIFAKDESVLEMWRRKLRFAAGNLYINDKSTGAVVGQQPFGGARHSGTNDKAGGPHYLLRWTSEQSVKRGLVPLADWKYKHMVA</sequence>
<evidence type="ECO:0000313" key="12">
    <source>
        <dbReference type="EMBL" id="GAU98469.1"/>
    </source>
</evidence>
<evidence type="ECO:0000256" key="7">
    <source>
        <dbReference type="PROSITE-ProRule" id="PRU10007"/>
    </source>
</evidence>
<dbReference type="OrthoDB" id="5322683at2759"/>
<name>A0A1D1V9Y7_RAMVA</name>
<dbReference type="Gene3D" id="3.40.309.10">
    <property type="entry name" value="Aldehyde Dehydrogenase, Chain A, domain 2"/>
    <property type="match status" value="1"/>
</dbReference>
<dbReference type="STRING" id="947166.A0A1D1V9Y7"/>
<dbReference type="Proteomes" id="UP000186922">
    <property type="component" value="Unassembled WGS sequence"/>
</dbReference>
<dbReference type="InterPro" id="IPR050485">
    <property type="entry name" value="Proline_metab_enzyme"/>
</dbReference>
<dbReference type="PROSITE" id="PS00070">
    <property type="entry name" value="ALDEHYDE_DEHYDR_CYS"/>
    <property type="match status" value="1"/>
</dbReference>
<dbReference type="EMBL" id="BDGG01000004">
    <property type="protein sequence ID" value="GAU98469.1"/>
    <property type="molecule type" value="Genomic_DNA"/>
</dbReference>
<dbReference type="InterPro" id="IPR015590">
    <property type="entry name" value="Aldehyde_DH_dom"/>
</dbReference>
<keyword evidence="13" id="KW-1185">Reference proteome</keyword>
<dbReference type="InterPro" id="IPR016160">
    <property type="entry name" value="Ald_DH_CS_CYS"/>
</dbReference>
<dbReference type="Gene3D" id="3.40.605.10">
    <property type="entry name" value="Aldehyde Dehydrogenase, Chain A, domain 1"/>
    <property type="match status" value="1"/>
</dbReference>
<dbReference type="FunFam" id="3.40.309.10:FF:000005">
    <property type="entry name" value="1-pyrroline-5-carboxylate dehydrogenase 1"/>
    <property type="match status" value="1"/>
</dbReference>
<evidence type="ECO:0000256" key="1">
    <source>
        <dbReference type="ARBA" id="ARBA00004786"/>
    </source>
</evidence>
<evidence type="ECO:0000259" key="11">
    <source>
        <dbReference type="Pfam" id="PF00171"/>
    </source>
</evidence>
<reference evidence="12 13" key="1">
    <citation type="journal article" date="2016" name="Nat. Commun.">
        <title>Extremotolerant tardigrade genome and improved radiotolerance of human cultured cells by tardigrade-unique protein.</title>
        <authorList>
            <person name="Hashimoto T."/>
            <person name="Horikawa D.D."/>
            <person name="Saito Y."/>
            <person name="Kuwahara H."/>
            <person name="Kozuka-Hata H."/>
            <person name="Shin-I T."/>
            <person name="Minakuchi Y."/>
            <person name="Ohishi K."/>
            <person name="Motoyama A."/>
            <person name="Aizu T."/>
            <person name="Enomoto A."/>
            <person name="Kondo K."/>
            <person name="Tanaka S."/>
            <person name="Hara Y."/>
            <person name="Koshikawa S."/>
            <person name="Sagara H."/>
            <person name="Miura T."/>
            <person name="Yokobori S."/>
            <person name="Miyagawa K."/>
            <person name="Suzuki Y."/>
            <person name="Kubo T."/>
            <person name="Oyama M."/>
            <person name="Kohara Y."/>
            <person name="Fujiyama A."/>
            <person name="Arakawa K."/>
            <person name="Katayama T."/>
            <person name="Toyoda A."/>
            <person name="Kunieda T."/>
        </authorList>
    </citation>
    <scope>NUCLEOTIDE SEQUENCE [LARGE SCALE GENOMIC DNA]</scope>
    <source>
        <strain evidence="12 13">YOKOZUNA-1</strain>
    </source>
</reference>
<dbReference type="EC" id="1.2.1.88" evidence="9"/>
<feature type="domain" description="Aldehyde dehydrogenase" evidence="11">
    <location>
        <begin position="113"/>
        <end position="578"/>
    </location>
</feature>
<evidence type="ECO:0000256" key="2">
    <source>
        <dbReference type="ARBA" id="ARBA00009986"/>
    </source>
</evidence>
<dbReference type="PANTHER" id="PTHR42862:SF1">
    <property type="entry name" value="DELTA-1-PYRROLINE-5-CARBOXYLATE DEHYDROGENASE 2, ISOFORM A-RELATED"/>
    <property type="match status" value="1"/>
</dbReference>
<evidence type="ECO:0000256" key="6">
    <source>
        <dbReference type="ARBA" id="ARBA00048142"/>
    </source>
</evidence>
<evidence type="ECO:0000256" key="4">
    <source>
        <dbReference type="ARBA" id="ARBA00023027"/>
    </source>
</evidence>
<accession>A0A1D1V9Y7</accession>
<evidence type="ECO:0000256" key="10">
    <source>
        <dbReference type="RuleBase" id="RU366030"/>
    </source>
</evidence>
<dbReference type="Pfam" id="PF00171">
    <property type="entry name" value="Aldedh"/>
    <property type="match status" value="1"/>
</dbReference>
<keyword evidence="3 8" id="KW-0560">Oxidoreductase</keyword>
<evidence type="ECO:0000256" key="3">
    <source>
        <dbReference type="ARBA" id="ARBA00023002"/>
    </source>
</evidence>
<dbReference type="CDD" id="cd07123">
    <property type="entry name" value="ALDH_F4-17_P5CDH"/>
    <property type="match status" value="1"/>
</dbReference>
<dbReference type="InterPro" id="IPR029510">
    <property type="entry name" value="Ald_DH_CS_GLU"/>
</dbReference>
<evidence type="ECO:0000256" key="8">
    <source>
        <dbReference type="RuleBase" id="RU003345"/>
    </source>
</evidence>
<comment type="catalytic activity">
    <reaction evidence="6 9">
        <text>L-glutamate 5-semialdehyde + NAD(+) + H2O = L-glutamate + NADH + 2 H(+)</text>
        <dbReference type="Rhea" id="RHEA:30235"/>
        <dbReference type="ChEBI" id="CHEBI:15377"/>
        <dbReference type="ChEBI" id="CHEBI:15378"/>
        <dbReference type="ChEBI" id="CHEBI:29985"/>
        <dbReference type="ChEBI" id="CHEBI:57540"/>
        <dbReference type="ChEBI" id="CHEBI:57945"/>
        <dbReference type="ChEBI" id="CHEBI:58066"/>
        <dbReference type="EC" id="1.2.1.88"/>
    </reaction>
</comment>
<comment type="caution">
    <text evidence="12">The sequence shown here is derived from an EMBL/GenBank/DDBJ whole genome shotgun (WGS) entry which is preliminary data.</text>
</comment>
<proteinExistence type="inferred from homology"/>
<dbReference type="UniPathway" id="UPA00261">
    <property type="reaction ID" value="UER00374"/>
</dbReference>
<dbReference type="GO" id="GO:0010133">
    <property type="term" value="P:L-proline catabolic process to L-glutamate"/>
    <property type="evidence" value="ECO:0007669"/>
    <property type="project" value="UniProtKB-UniRule"/>
</dbReference>
<dbReference type="GO" id="GO:0005759">
    <property type="term" value="C:mitochondrial matrix"/>
    <property type="evidence" value="ECO:0007669"/>
    <property type="project" value="TreeGrafter"/>
</dbReference>
<comment type="similarity">
    <text evidence="2 8">Belongs to the aldehyde dehydrogenase family.</text>
</comment>
<organism evidence="12 13">
    <name type="scientific">Ramazzottius varieornatus</name>
    <name type="common">Water bear</name>
    <name type="synonym">Tardigrade</name>
    <dbReference type="NCBI Taxonomy" id="947166"/>
    <lineage>
        <taxon>Eukaryota</taxon>
        <taxon>Metazoa</taxon>
        <taxon>Ecdysozoa</taxon>
        <taxon>Tardigrada</taxon>
        <taxon>Eutardigrada</taxon>
        <taxon>Parachela</taxon>
        <taxon>Hypsibioidea</taxon>
        <taxon>Ramazzottiidae</taxon>
        <taxon>Ramazzottius</taxon>
    </lineage>
</organism>
<evidence type="ECO:0000256" key="9">
    <source>
        <dbReference type="RuleBase" id="RU366016"/>
    </source>
</evidence>
<evidence type="ECO:0000256" key="5">
    <source>
        <dbReference type="ARBA" id="ARBA00023062"/>
    </source>
</evidence>
<dbReference type="PANTHER" id="PTHR42862">
    <property type="entry name" value="DELTA-1-PYRROLINE-5-CARBOXYLATE DEHYDROGENASE 1, ISOFORM A-RELATED"/>
    <property type="match status" value="1"/>
</dbReference>
<dbReference type="InterPro" id="IPR005931">
    <property type="entry name" value="P5CDH/ALDH4A1"/>
</dbReference>
<dbReference type="InterPro" id="IPR016162">
    <property type="entry name" value="Ald_DH_N"/>
</dbReference>
<dbReference type="InterPro" id="IPR016161">
    <property type="entry name" value="Ald_DH/histidinol_DH"/>
</dbReference>
<dbReference type="SUPFAM" id="SSF53720">
    <property type="entry name" value="ALDH-like"/>
    <property type="match status" value="1"/>
</dbReference>
<dbReference type="FunFam" id="3.40.605.10:FF:000006">
    <property type="entry name" value="1-pyrroline-5-carboxylate dehydrogenase"/>
    <property type="match status" value="1"/>
</dbReference>
<protein>
    <recommendedName>
        <fullName evidence="9 10">Multifunctional fusion protein</fullName>
    </recommendedName>
    <domain>
        <recommendedName>
            <fullName evidence="10">Delta-1-pyrroline-5-carboxylate dehydrogenase</fullName>
            <shortName evidence="10">P5C dehydrogenase</shortName>
        </recommendedName>
        <alternativeName>
            <fullName evidence="9">L-glutamate gamma-semialdehyde dehydrogenase</fullName>
        </alternativeName>
    </domain>
    <domain>
        <recommendedName>
            <fullName evidence="9">L-glutamate gamma-semialdehyde dehydrogenase</fullName>
            <ecNumber evidence="9">1.2.1.88</ecNumber>
        </recommendedName>
    </domain>
</protein>
<dbReference type="NCBIfam" id="TIGR01236">
    <property type="entry name" value="D1pyr5carbox1"/>
    <property type="match status" value="1"/>
</dbReference>
<dbReference type="InterPro" id="IPR016163">
    <property type="entry name" value="Ald_DH_C"/>
</dbReference>
<dbReference type="GO" id="GO:0003842">
    <property type="term" value="F:L-glutamate gamma-semialdehyde dehydrogenase activity"/>
    <property type="evidence" value="ECO:0007669"/>
    <property type="project" value="UniProtKB-UniRule"/>
</dbReference>
<keyword evidence="5 9" id="KW-0642">Proline metabolism</keyword>
<dbReference type="AlphaFoldDB" id="A0A1D1V9Y7"/>